<name>A0A2H9ZWW1_9ASPA</name>
<keyword evidence="3" id="KW-1185">Reference proteome</keyword>
<dbReference type="InterPro" id="IPR052929">
    <property type="entry name" value="RNase_H-like_EbsB-rel"/>
</dbReference>
<dbReference type="SUPFAM" id="SSF53098">
    <property type="entry name" value="Ribonuclease H-like"/>
    <property type="match status" value="1"/>
</dbReference>
<evidence type="ECO:0000313" key="2">
    <source>
        <dbReference type="EMBL" id="PKA47788.1"/>
    </source>
</evidence>
<dbReference type="Gene3D" id="3.30.420.10">
    <property type="entry name" value="Ribonuclease H-like superfamily/Ribonuclease H"/>
    <property type="match status" value="1"/>
</dbReference>
<reference evidence="2 3" key="1">
    <citation type="journal article" date="2017" name="Nature">
        <title>The Apostasia genome and the evolution of orchids.</title>
        <authorList>
            <person name="Zhang G.Q."/>
            <person name="Liu K.W."/>
            <person name="Li Z."/>
            <person name="Lohaus R."/>
            <person name="Hsiao Y.Y."/>
            <person name="Niu S.C."/>
            <person name="Wang J.Y."/>
            <person name="Lin Y.C."/>
            <person name="Xu Q."/>
            <person name="Chen L.J."/>
            <person name="Yoshida K."/>
            <person name="Fujiwara S."/>
            <person name="Wang Z.W."/>
            <person name="Zhang Y.Q."/>
            <person name="Mitsuda N."/>
            <person name="Wang M."/>
            <person name="Liu G.H."/>
            <person name="Pecoraro L."/>
            <person name="Huang H.X."/>
            <person name="Xiao X.J."/>
            <person name="Lin M."/>
            <person name="Wu X.Y."/>
            <person name="Wu W.L."/>
            <person name="Chen Y.Y."/>
            <person name="Chang S.B."/>
            <person name="Sakamoto S."/>
            <person name="Ohme-Takagi M."/>
            <person name="Yagi M."/>
            <person name="Zeng S.J."/>
            <person name="Shen C.Y."/>
            <person name="Yeh C.M."/>
            <person name="Luo Y.B."/>
            <person name="Tsai W.C."/>
            <person name="Van de Peer Y."/>
            <person name="Liu Z.J."/>
        </authorList>
    </citation>
    <scope>NUCLEOTIDE SEQUENCE [LARGE SCALE GENOMIC DNA]</scope>
    <source>
        <strain evidence="3">cv. Shenzhen</strain>
        <tissue evidence="2">Stem</tissue>
    </source>
</reference>
<dbReference type="CDD" id="cd06222">
    <property type="entry name" value="RNase_H_like"/>
    <property type="match status" value="1"/>
</dbReference>
<dbReference type="PANTHER" id="PTHR47074">
    <property type="entry name" value="BNAC02G40300D PROTEIN"/>
    <property type="match status" value="1"/>
</dbReference>
<dbReference type="InterPro" id="IPR002156">
    <property type="entry name" value="RNaseH_domain"/>
</dbReference>
<dbReference type="STRING" id="1088818.A0A2H9ZWW1"/>
<dbReference type="GO" id="GO:0003676">
    <property type="term" value="F:nucleic acid binding"/>
    <property type="evidence" value="ECO:0007669"/>
    <property type="project" value="InterPro"/>
</dbReference>
<sequence>MIDCISHCLICGKESKNSAHIFGNCPIAATVWSFDEYTATILNANWRKPPFQSVKLNFDAVVKDNKNYFGISVVARDHMGYLLAAHATSLPGNLNSHYAKHYAARAAVMLARELSLQNVIFEGDSLNVIRELKENNLNLSIIDLCLLDTQMILSTFPCVELTHIRREGNEAAHSFAQFALSSSESIL</sequence>
<dbReference type="Proteomes" id="UP000236161">
    <property type="component" value="Unassembled WGS sequence"/>
</dbReference>
<dbReference type="InterPro" id="IPR012337">
    <property type="entry name" value="RNaseH-like_sf"/>
</dbReference>
<organism evidence="2 3">
    <name type="scientific">Apostasia shenzhenica</name>
    <dbReference type="NCBI Taxonomy" id="1088818"/>
    <lineage>
        <taxon>Eukaryota</taxon>
        <taxon>Viridiplantae</taxon>
        <taxon>Streptophyta</taxon>
        <taxon>Embryophyta</taxon>
        <taxon>Tracheophyta</taxon>
        <taxon>Spermatophyta</taxon>
        <taxon>Magnoliopsida</taxon>
        <taxon>Liliopsida</taxon>
        <taxon>Asparagales</taxon>
        <taxon>Orchidaceae</taxon>
        <taxon>Apostasioideae</taxon>
        <taxon>Apostasia</taxon>
    </lineage>
</organism>
<evidence type="ECO:0000259" key="1">
    <source>
        <dbReference type="Pfam" id="PF13456"/>
    </source>
</evidence>
<gene>
    <name evidence="2" type="ORF">AXF42_Ash021118</name>
</gene>
<proteinExistence type="predicted"/>
<dbReference type="Pfam" id="PF13456">
    <property type="entry name" value="RVT_3"/>
    <property type="match status" value="1"/>
</dbReference>
<dbReference type="AlphaFoldDB" id="A0A2H9ZWW1"/>
<evidence type="ECO:0000313" key="3">
    <source>
        <dbReference type="Proteomes" id="UP000236161"/>
    </source>
</evidence>
<dbReference type="GO" id="GO:0004523">
    <property type="term" value="F:RNA-DNA hybrid ribonuclease activity"/>
    <property type="evidence" value="ECO:0007669"/>
    <property type="project" value="InterPro"/>
</dbReference>
<feature type="domain" description="RNase H type-1" evidence="1">
    <location>
        <begin position="57"/>
        <end position="179"/>
    </location>
</feature>
<dbReference type="EMBL" id="KZ453094">
    <property type="protein sequence ID" value="PKA47788.1"/>
    <property type="molecule type" value="Genomic_DNA"/>
</dbReference>
<protein>
    <recommendedName>
        <fullName evidence="1">RNase H type-1 domain-containing protein</fullName>
    </recommendedName>
</protein>
<dbReference type="OrthoDB" id="1906820at2759"/>
<dbReference type="InterPro" id="IPR044730">
    <property type="entry name" value="RNase_H-like_dom_plant"/>
</dbReference>
<dbReference type="PANTHER" id="PTHR47074:SF48">
    <property type="entry name" value="POLYNUCLEOTIDYL TRANSFERASE, RIBONUCLEASE H-LIKE SUPERFAMILY PROTEIN"/>
    <property type="match status" value="1"/>
</dbReference>
<accession>A0A2H9ZWW1</accession>
<dbReference type="InterPro" id="IPR036397">
    <property type="entry name" value="RNaseH_sf"/>
</dbReference>